<feature type="domain" description="Tail specific protease" evidence="3">
    <location>
        <begin position="325"/>
        <end position="540"/>
    </location>
</feature>
<protein>
    <submittedName>
        <fullName evidence="4">S41 family peptidase</fullName>
    </submittedName>
</protein>
<keyword evidence="1" id="KW-0802">TPR repeat</keyword>
<name>A0ABW6ACB7_9BACT</name>
<evidence type="ECO:0000256" key="2">
    <source>
        <dbReference type="SAM" id="SignalP"/>
    </source>
</evidence>
<dbReference type="PANTHER" id="PTHR32060">
    <property type="entry name" value="TAIL-SPECIFIC PROTEASE"/>
    <property type="match status" value="1"/>
</dbReference>
<keyword evidence="5" id="KW-1185">Reference proteome</keyword>
<accession>A0ABW6ACB7</accession>
<proteinExistence type="predicted"/>
<dbReference type="SMART" id="SM00245">
    <property type="entry name" value="TSPc"/>
    <property type="match status" value="1"/>
</dbReference>
<keyword evidence="2" id="KW-0732">Signal</keyword>
<dbReference type="Gene3D" id="3.90.226.10">
    <property type="entry name" value="2-enoyl-CoA Hydratase, Chain A, domain 1"/>
    <property type="match status" value="1"/>
</dbReference>
<dbReference type="CDD" id="cd07563">
    <property type="entry name" value="Peptidase_S41_IRBP"/>
    <property type="match status" value="1"/>
</dbReference>
<dbReference type="RefSeq" id="WP_386102141.1">
    <property type="nucleotide sequence ID" value="NZ_JBHUOZ010000003.1"/>
</dbReference>
<feature type="repeat" description="TPR" evidence="1">
    <location>
        <begin position="89"/>
        <end position="122"/>
    </location>
</feature>
<dbReference type="Proteomes" id="UP001597511">
    <property type="component" value="Unassembled WGS sequence"/>
</dbReference>
<dbReference type="PANTHER" id="PTHR32060:SF22">
    <property type="entry name" value="CARBOXYL-TERMINAL-PROCESSING PEPTIDASE 3, CHLOROPLASTIC"/>
    <property type="match status" value="1"/>
</dbReference>
<dbReference type="EMBL" id="JBHUOZ010000003">
    <property type="protein sequence ID" value="MFD2921572.1"/>
    <property type="molecule type" value="Genomic_DNA"/>
</dbReference>
<dbReference type="InterPro" id="IPR005151">
    <property type="entry name" value="Tail-specific_protease"/>
</dbReference>
<evidence type="ECO:0000313" key="5">
    <source>
        <dbReference type="Proteomes" id="UP001597511"/>
    </source>
</evidence>
<organism evidence="4 5">
    <name type="scientific">Terrimonas rubra</name>
    <dbReference type="NCBI Taxonomy" id="1035890"/>
    <lineage>
        <taxon>Bacteria</taxon>
        <taxon>Pseudomonadati</taxon>
        <taxon>Bacteroidota</taxon>
        <taxon>Chitinophagia</taxon>
        <taxon>Chitinophagales</taxon>
        <taxon>Chitinophagaceae</taxon>
        <taxon>Terrimonas</taxon>
    </lineage>
</organism>
<evidence type="ECO:0000259" key="3">
    <source>
        <dbReference type="SMART" id="SM00245"/>
    </source>
</evidence>
<dbReference type="PROSITE" id="PS50005">
    <property type="entry name" value="TPR"/>
    <property type="match status" value="1"/>
</dbReference>
<comment type="caution">
    <text evidence="4">The sequence shown here is derived from an EMBL/GenBank/DDBJ whole genome shotgun (WGS) entry which is preliminary data.</text>
</comment>
<dbReference type="Pfam" id="PF03572">
    <property type="entry name" value="Peptidase_S41"/>
    <property type="match status" value="1"/>
</dbReference>
<feature type="chain" id="PRO_5046166126" evidence="2">
    <location>
        <begin position="22"/>
        <end position="564"/>
    </location>
</feature>
<dbReference type="InterPro" id="IPR029045">
    <property type="entry name" value="ClpP/crotonase-like_dom_sf"/>
</dbReference>
<sequence>MKNISIYLCIVFILTATNMSAQRSIGDMYADSVQVIRTTANASWKDKEHPTPAELEKSINLLLGAITYLDQPEVKTQALGNSYLFYRRSDVYQSLTNLYTLAKQYDKAIAAFSKAYETAKWDRSGIEKDSLYKDLIGLPECITLLERYKARTKLWNNGSFKTPFNPAISEDEKIAGLSLLWAQAKYNFVFIDKLTTDWNKIYLDYIPLVKATKDTKEYYRVLMQFYAQLQDGHTNVFPPDELAKDFYSRPPVRTELIEGRVFITNVSSPALEKTGIVPGLEILKIDGVPVLTYAGKNVRPYLSSSTDQDMIVREFSYNLLRGEASNPVTLELKDRNGKTRAVRVNRSGYTDVKKLPSISFTTIGNTGYLVLNSFSDDSLTAKYDSLFPEIAKTKNLVIDIRYNGGGEGSYGYHILRTLTDKAFKTSLAKTTVYEGYPVPGTKWIEQPQGSITPDRKRFYDKPIVLLIGPRTFSAAEDFAIVFEDIKRGQLVGESTGGSTGQPLHFDLPGGGSARVCMKKDLSPNGKEFVGIGIMPDINVPLTIKAIYEGKDEVLLKALSLLNKN</sequence>
<evidence type="ECO:0000256" key="1">
    <source>
        <dbReference type="PROSITE-ProRule" id="PRU00339"/>
    </source>
</evidence>
<evidence type="ECO:0000313" key="4">
    <source>
        <dbReference type="EMBL" id="MFD2921572.1"/>
    </source>
</evidence>
<dbReference type="InterPro" id="IPR019734">
    <property type="entry name" value="TPR_rpt"/>
</dbReference>
<dbReference type="Gene3D" id="3.30.750.44">
    <property type="match status" value="1"/>
</dbReference>
<gene>
    <name evidence="4" type="ORF">ACFS6H_17760</name>
</gene>
<feature type="signal peptide" evidence="2">
    <location>
        <begin position="1"/>
        <end position="21"/>
    </location>
</feature>
<dbReference type="SUPFAM" id="SSF52096">
    <property type="entry name" value="ClpP/crotonase"/>
    <property type="match status" value="1"/>
</dbReference>
<reference evidence="5" key="1">
    <citation type="journal article" date="2019" name="Int. J. Syst. Evol. Microbiol.">
        <title>The Global Catalogue of Microorganisms (GCM) 10K type strain sequencing project: providing services to taxonomists for standard genome sequencing and annotation.</title>
        <authorList>
            <consortium name="The Broad Institute Genomics Platform"/>
            <consortium name="The Broad Institute Genome Sequencing Center for Infectious Disease"/>
            <person name="Wu L."/>
            <person name="Ma J."/>
        </authorList>
    </citation>
    <scope>NUCLEOTIDE SEQUENCE [LARGE SCALE GENOMIC DNA]</scope>
    <source>
        <strain evidence="5">KCTC 23299</strain>
    </source>
</reference>